<dbReference type="PROSITE" id="PS50924">
    <property type="entry name" value="MHYT"/>
    <property type="match status" value="1"/>
</dbReference>
<dbReference type="CDD" id="cd01948">
    <property type="entry name" value="EAL"/>
    <property type="match status" value="1"/>
</dbReference>
<evidence type="ECO:0000259" key="2">
    <source>
        <dbReference type="PROSITE" id="PS50883"/>
    </source>
</evidence>
<dbReference type="InterPro" id="IPR035965">
    <property type="entry name" value="PAS-like_dom_sf"/>
</dbReference>
<dbReference type="Pfam" id="PF12860">
    <property type="entry name" value="PAS_7"/>
    <property type="match status" value="1"/>
</dbReference>
<dbReference type="SUPFAM" id="SSF141868">
    <property type="entry name" value="EAL domain-like"/>
    <property type="match status" value="1"/>
</dbReference>
<dbReference type="CDD" id="cd01949">
    <property type="entry name" value="GGDEF"/>
    <property type="match status" value="1"/>
</dbReference>
<feature type="domain" description="GGDEF" evidence="3">
    <location>
        <begin position="411"/>
        <end position="541"/>
    </location>
</feature>
<dbReference type="InterPro" id="IPR001633">
    <property type="entry name" value="EAL_dom"/>
</dbReference>
<feature type="transmembrane region" description="Helical" evidence="1">
    <location>
        <begin position="46"/>
        <end position="70"/>
    </location>
</feature>
<dbReference type="EMBL" id="CP015367">
    <property type="protein sequence ID" value="APT33057.1"/>
    <property type="molecule type" value="Genomic_DNA"/>
</dbReference>
<dbReference type="PROSITE" id="PS50883">
    <property type="entry name" value="EAL"/>
    <property type="match status" value="1"/>
</dbReference>
<dbReference type="FunFam" id="3.20.20.450:FF:000001">
    <property type="entry name" value="Cyclic di-GMP phosphodiesterase yahA"/>
    <property type="match status" value="1"/>
</dbReference>
<proteinExistence type="predicted"/>
<dbReference type="PROSITE" id="PS50887">
    <property type="entry name" value="GGDEF"/>
    <property type="match status" value="1"/>
</dbReference>
<dbReference type="SUPFAM" id="SSF55073">
    <property type="entry name" value="Nucleotide cyclase"/>
    <property type="match status" value="1"/>
</dbReference>
<dbReference type="Pfam" id="PF03707">
    <property type="entry name" value="MHYT"/>
    <property type="match status" value="2"/>
</dbReference>
<evidence type="ECO:0000256" key="1">
    <source>
        <dbReference type="PROSITE-ProRule" id="PRU00244"/>
    </source>
</evidence>
<keyword evidence="7" id="KW-1185">Reference proteome</keyword>
<protein>
    <submittedName>
        <fullName evidence="6">Diguanylate cyclase (GGDEF) domain-containing protein</fullName>
    </submittedName>
    <submittedName>
        <fullName evidence="5">Signaling protein</fullName>
        <ecNumber evidence="5">3.1.4.52</ecNumber>
    </submittedName>
</protein>
<dbReference type="InterPro" id="IPR005330">
    <property type="entry name" value="MHYT_dom"/>
</dbReference>
<dbReference type="AlphaFoldDB" id="A0AAE8L962"/>
<dbReference type="Pfam" id="PF00990">
    <property type="entry name" value="GGDEF"/>
    <property type="match status" value="1"/>
</dbReference>
<dbReference type="PROSITE" id="PS51257">
    <property type="entry name" value="PROKAR_LIPOPROTEIN"/>
    <property type="match status" value="1"/>
</dbReference>
<reference evidence="5 7" key="1">
    <citation type="submission" date="2016-04" db="EMBL/GenBank/DDBJ databases">
        <title>Complete genome sequencing and analysis of CBMB27, Methylobacterium phyllosphaerae isolated from leaf tissues of rice (Oryza sativa L.).</title>
        <authorList>
            <person name="Lee Y."/>
            <person name="Hwangbo K."/>
            <person name="Chung H."/>
            <person name="Yoo J."/>
            <person name="Kim K.Y."/>
            <person name="Sa T.M."/>
            <person name="Um Y."/>
            <person name="Madhaiyan M."/>
        </authorList>
    </citation>
    <scope>NUCLEOTIDE SEQUENCE [LARGE SCALE GENOMIC DNA]</scope>
    <source>
        <strain evidence="5 7">CBMB27</strain>
    </source>
</reference>
<dbReference type="KEGG" id="mphy:MCBMB27_03766"/>
<evidence type="ECO:0000313" key="6">
    <source>
        <dbReference type="EMBL" id="SFH57326.1"/>
    </source>
</evidence>
<dbReference type="EMBL" id="FOPK01000033">
    <property type="protein sequence ID" value="SFH57326.1"/>
    <property type="molecule type" value="Genomic_DNA"/>
</dbReference>
<dbReference type="InterPro" id="IPR000014">
    <property type="entry name" value="PAS"/>
</dbReference>
<dbReference type="InterPro" id="IPR035919">
    <property type="entry name" value="EAL_sf"/>
</dbReference>
<dbReference type="NCBIfam" id="TIGR00254">
    <property type="entry name" value="GGDEF"/>
    <property type="match status" value="1"/>
</dbReference>
<dbReference type="SMART" id="SM00091">
    <property type="entry name" value="PAS"/>
    <property type="match status" value="1"/>
</dbReference>
<accession>A0AAE8L962</accession>
<dbReference type="PANTHER" id="PTHR44757">
    <property type="entry name" value="DIGUANYLATE CYCLASE DGCP"/>
    <property type="match status" value="1"/>
</dbReference>
<evidence type="ECO:0000313" key="5">
    <source>
        <dbReference type="EMBL" id="APT33057.1"/>
    </source>
</evidence>
<feature type="transmembrane region" description="Helical" evidence="1">
    <location>
        <begin position="82"/>
        <end position="101"/>
    </location>
</feature>
<keyword evidence="1" id="KW-0812">Transmembrane</keyword>
<organism evidence="6 8">
    <name type="scientific">Methylobacterium phyllosphaerae</name>
    <dbReference type="NCBI Taxonomy" id="418223"/>
    <lineage>
        <taxon>Bacteria</taxon>
        <taxon>Pseudomonadati</taxon>
        <taxon>Pseudomonadota</taxon>
        <taxon>Alphaproteobacteria</taxon>
        <taxon>Hyphomicrobiales</taxon>
        <taxon>Methylobacteriaceae</taxon>
        <taxon>Methylobacterium</taxon>
    </lineage>
</organism>
<evidence type="ECO:0000313" key="8">
    <source>
        <dbReference type="Proteomes" id="UP000199140"/>
    </source>
</evidence>
<dbReference type="GO" id="GO:0071111">
    <property type="term" value="F:cyclic-guanylate-specific phosphodiesterase activity"/>
    <property type="evidence" value="ECO:0007669"/>
    <property type="project" value="UniProtKB-EC"/>
</dbReference>
<dbReference type="Proteomes" id="UP000199140">
    <property type="component" value="Unassembled WGS sequence"/>
</dbReference>
<dbReference type="PANTHER" id="PTHR44757:SF2">
    <property type="entry name" value="BIOFILM ARCHITECTURE MAINTENANCE PROTEIN MBAA"/>
    <property type="match status" value="1"/>
</dbReference>
<dbReference type="CDD" id="cd00130">
    <property type="entry name" value="PAS"/>
    <property type="match status" value="1"/>
</dbReference>
<dbReference type="SMART" id="SM00267">
    <property type="entry name" value="GGDEF"/>
    <property type="match status" value="1"/>
</dbReference>
<feature type="domain" description="EAL" evidence="2">
    <location>
        <begin position="550"/>
        <end position="800"/>
    </location>
</feature>
<dbReference type="Gene3D" id="3.30.450.20">
    <property type="entry name" value="PAS domain"/>
    <property type="match status" value="1"/>
</dbReference>
<gene>
    <name evidence="5" type="ORF">MCBMB27_03766</name>
    <name evidence="6" type="ORF">SAMN05192567_13310</name>
</gene>
<dbReference type="InterPro" id="IPR029787">
    <property type="entry name" value="Nucleotide_cyclase"/>
</dbReference>
<dbReference type="Pfam" id="PF00563">
    <property type="entry name" value="EAL"/>
    <property type="match status" value="1"/>
</dbReference>
<keyword evidence="1" id="KW-1133">Transmembrane helix</keyword>
<dbReference type="RefSeq" id="WP_075380998.1">
    <property type="nucleotide sequence ID" value="NZ_CP015367.1"/>
</dbReference>
<dbReference type="InterPro" id="IPR052155">
    <property type="entry name" value="Biofilm_reg_signaling"/>
</dbReference>
<dbReference type="Gene3D" id="3.30.70.270">
    <property type="match status" value="1"/>
</dbReference>
<name>A0AAE8L962_9HYPH</name>
<evidence type="ECO:0000313" key="7">
    <source>
        <dbReference type="Proteomes" id="UP000185487"/>
    </source>
</evidence>
<sequence length="827" mass="87482">MYRAFACLTEEHTAWVVALAACICWISCAVALKLEQRVQAHRHGPIWLLASGFSIGAGIWSTHFIGMLGYDPGVVLGYEPRTTLLSLLVAIAAATAAFLLARATPSRWAGAGAGLVLGIGIAGMHFLGIAGVRLPGHFTWDPALAVTAIAAGCLLSAVGMAIHVGPAGPRARFAAATVLTLAIAVLHFLAMAAARVVPDPALAIPQLGLARGVLAGGIAAMMAVILAFAALTLMLDHLRRINVALARQSHMLREKTLLLDATLDSMDQGLIMVDAGGAVRVCNERALALLDLPRAMMQAQPSYRAVLRHEASRRERRLTDRSSRAWIERGEAGQTQVHERARPNGLVLEIRTVPLADGGFVRTFTDITERKAAEAEVARLARHDVLTGLPNRALFHETLARSLADIALRGGACAVLYLDLDGFKSVNDSLGHQAGDELLRRVAAGLRRAAGDGAVARLGGDEFAVLSDGGAAEAAALAERLIALFDSPFSVAGHRVGVGLSIGIALAPEHGMDAEPLYRRADLALYRAKAEGRGTYRIFTPAMDEEAEERRMLERDLRQALDDDTLSLHYQPQVDGYTGALVGFEALLRWTHPVRGSVAPSVFVPLAEETGLIVVLGDWVLREACREAAQWAQPLKVAVNLSPRQFQKPDLPESVLAILAETGLSPDRLELEVTESIIINDMARAVGILRRLKGYGIRISMDDFGTGYASLATLQAFPFDKLKIDRSFVAQLGTGPQAAVIVRAVLSLGRSLGMGVVAEGVETHAQMKFLTEEACGEMQGYLFGKPRPIADYAAAVGAPAVAVGAPAVAVGAPAVAVAAGSGLAAAG</sequence>
<evidence type="ECO:0000259" key="4">
    <source>
        <dbReference type="PROSITE" id="PS50924"/>
    </source>
</evidence>
<dbReference type="InterPro" id="IPR000160">
    <property type="entry name" value="GGDEF_dom"/>
</dbReference>
<evidence type="ECO:0000259" key="3">
    <source>
        <dbReference type="PROSITE" id="PS50887"/>
    </source>
</evidence>
<feature type="transmembrane region" description="Helical" evidence="1">
    <location>
        <begin position="108"/>
        <end position="131"/>
    </location>
</feature>
<feature type="transmembrane region" description="Helical" evidence="1">
    <location>
        <begin position="214"/>
        <end position="235"/>
    </location>
</feature>
<feature type="transmembrane region" description="Helical" evidence="1">
    <location>
        <begin position="174"/>
        <end position="194"/>
    </location>
</feature>
<dbReference type="Gene3D" id="3.20.20.450">
    <property type="entry name" value="EAL domain"/>
    <property type="match status" value="1"/>
</dbReference>
<reference evidence="6 8" key="2">
    <citation type="submission" date="2016-10" db="EMBL/GenBank/DDBJ databases">
        <authorList>
            <person name="Varghese N."/>
            <person name="Submissions S."/>
        </authorList>
    </citation>
    <scope>NUCLEOTIDE SEQUENCE [LARGE SCALE GENOMIC DNA]</scope>
    <source>
        <strain evidence="6 8">CBMB27</strain>
    </source>
</reference>
<dbReference type="SUPFAM" id="SSF55785">
    <property type="entry name" value="PYP-like sensor domain (PAS domain)"/>
    <property type="match status" value="1"/>
</dbReference>
<dbReference type="Proteomes" id="UP000185487">
    <property type="component" value="Chromosome"/>
</dbReference>
<keyword evidence="1" id="KW-0472">Membrane</keyword>
<dbReference type="GO" id="GO:0016020">
    <property type="term" value="C:membrane"/>
    <property type="evidence" value="ECO:0007669"/>
    <property type="project" value="UniProtKB-UniRule"/>
</dbReference>
<dbReference type="SMART" id="SM00052">
    <property type="entry name" value="EAL"/>
    <property type="match status" value="1"/>
</dbReference>
<feature type="transmembrane region" description="Helical" evidence="1">
    <location>
        <begin position="12"/>
        <end position="34"/>
    </location>
</feature>
<feature type="domain" description="MHYT" evidence="4">
    <location>
        <begin position="12"/>
        <end position="197"/>
    </location>
</feature>
<dbReference type="InterPro" id="IPR043128">
    <property type="entry name" value="Rev_trsase/Diguanyl_cyclase"/>
</dbReference>
<dbReference type="EC" id="3.1.4.52" evidence="5"/>
<feature type="transmembrane region" description="Helical" evidence="1">
    <location>
        <begin position="143"/>
        <end position="162"/>
    </location>
</feature>
<keyword evidence="5" id="KW-0378">Hydrolase</keyword>